<evidence type="ECO:0000256" key="3">
    <source>
        <dbReference type="ARBA" id="ARBA00022801"/>
    </source>
</evidence>
<dbReference type="InterPro" id="IPR043504">
    <property type="entry name" value="Peptidase_S1_PA_chymotrypsin"/>
</dbReference>
<feature type="non-terminal residue" evidence="11">
    <location>
        <position position="545"/>
    </location>
</feature>
<dbReference type="InterPro" id="IPR001254">
    <property type="entry name" value="Trypsin_dom"/>
</dbReference>
<dbReference type="PANTHER" id="PTHR24252">
    <property type="entry name" value="ACROSIN-RELATED"/>
    <property type="match status" value="1"/>
</dbReference>
<name>A0A850TRD4_GRUAM</name>
<reference evidence="11" key="1">
    <citation type="submission" date="2019-10" db="EMBL/GenBank/DDBJ databases">
        <title>Bird 10,000 Genomes (B10K) Project - Family phase.</title>
        <authorList>
            <person name="Zhang G."/>
        </authorList>
    </citation>
    <scope>NUCLEOTIDE SEQUENCE</scope>
    <source>
        <strain evidence="11">B10K-DU-012-65</strain>
        <tissue evidence="11">Muscle</tissue>
    </source>
</reference>
<dbReference type="Gene3D" id="2.40.10.10">
    <property type="entry name" value="Trypsin-like serine proteases"/>
    <property type="match status" value="1"/>
</dbReference>
<dbReference type="SMART" id="SM00020">
    <property type="entry name" value="Tryp_SPc"/>
    <property type="match status" value="1"/>
</dbReference>
<feature type="domain" description="Peptidase S1" evidence="10">
    <location>
        <begin position="77"/>
        <end position="311"/>
    </location>
</feature>
<dbReference type="EMBL" id="WEIX01007121">
    <property type="protein sequence ID" value="NWH21123.1"/>
    <property type="molecule type" value="Genomic_DNA"/>
</dbReference>
<evidence type="ECO:0000256" key="2">
    <source>
        <dbReference type="ARBA" id="ARBA00022729"/>
    </source>
</evidence>
<dbReference type="PROSITE" id="PS00135">
    <property type="entry name" value="TRYPSIN_SER"/>
    <property type="match status" value="1"/>
</dbReference>
<dbReference type="InterPro" id="IPR001314">
    <property type="entry name" value="Peptidase_S1A"/>
</dbReference>
<sequence>VLAALSSRGTLVLEAALRSALLALERALAEQQRQRGACGLCAPCLFPPCANLTRHCPRDCGRRRDSQANVTAPRGRIMGGSVAPRGAWPWLVSVRLHGELMCGGVLVGRSWVLTAAHCFAGNRNELAWTVVVGDHELGKPDVGERAVPVRRILPHPKFNPKTFHGDLALLELAVPLAPSPTISPVCLPSGPAEPSPGTACYIAGWGSLYEEGPAADVVMEARVPLLSQETCRGALGRDLLTNAMFCAGYLSGGIDSCQGDSGGPLACQDPSSHRFVLYGITSWGDGCGEQGKPGVYTRVTAFADWLSLQMDSPSGSQETSCFDLLALAQLPPEQQPPERTRLCAFYARSCRAPQGRAACARLAEETCRARTRRCGPPRSLQRRAAWGAAVARGWVPPGACLSSPRCACRQGARLLPPFAGLFRAVWPRLQDWVEALRAMAGGSPPAPNLDGGQLPGEMWLFLQVFGEGWAGGSPCPSGDSATRDQSSAILVDLGSKNTKGLYRAQVRATVGGRPMAFAGLVGLESDSLARSMPGLIALALEVLKT</sequence>
<evidence type="ECO:0000256" key="9">
    <source>
        <dbReference type="RuleBase" id="RU363034"/>
    </source>
</evidence>
<dbReference type="Proteomes" id="UP000640762">
    <property type="component" value="Unassembled WGS sequence"/>
</dbReference>
<dbReference type="AlphaFoldDB" id="A0A850TRD4"/>
<feature type="non-terminal residue" evidence="11">
    <location>
        <position position="1"/>
    </location>
</feature>
<dbReference type="GO" id="GO:0043010">
    <property type="term" value="P:camera-type eye development"/>
    <property type="evidence" value="ECO:0007669"/>
    <property type="project" value="UniProtKB-ARBA"/>
</dbReference>
<dbReference type="GO" id="GO:0004252">
    <property type="term" value="F:serine-type endopeptidase activity"/>
    <property type="evidence" value="ECO:0007669"/>
    <property type="project" value="InterPro"/>
</dbReference>
<dbReference type="InterPro" id="IPR018114">
    <property type="entry name" value="TRYPSIN_HIS"/>
</dbReference>
<dbReference type="PROSITE" id="PS00134">
    <property type="entry name" value="TRYPSIN_HIS"/>
    <property type="match status" value="1"/>
</dbReference>
<evidence type="ECO:0000256" key="6">
    <source>
        <dbReference type="ARBA" id="ARBA00023180"/>
    </source>
</evidence>
<accession>A0A850TRD4</accession>
<comment type="caution">
    <text evidence="11">The sequence shown here is derived from an EMBL/GenBank/DDBJ whole genome shotgun (WGS) entry which is preliminary data.</text>
</comment>
<keyword evidence="3 9" id="KW-0378">Hydrolase</keyword>
<evidence type="ECO:0000256" key="5">
    <source>
        <dbReference type="ARBA" id="ARBA00023157"/>
    </source>
</evidence>
<keyword evidence="1 9" id="KW-0645">Protease</keyword>
<dbReference type="PANTHER" id="PTHR24252:SF10">
    <property type="entry name" value="SERINE PROTEASE 56"/>
    <property type="match status" value="1"/>
</dbReference>
<proteinExistence type="predicted"/>
<dbReference type="InterPro" id="IPR009003">
    <property type="entry name" value="Peptidase_S1_PA"/>
</dbReference>
<evidence type="ECO:0000313" key="11">
    <source>
        <dbReference type="EMBL" id="NWH21123.1"/>
    </source>
</evidence>
<evidence type="ECO:0000313" key="12">
    <source>
        <dbReference type="Proteomes" id="UP000640762"/>
    </source>
</evidence>
<dbReference type="FunFam" id="2.40.10.10:FF:000081">
    <property type="entry name" value="Serine protease 56"/>
    <property type="match status" value="1"/>
</dbReference>
<comment type="function">
    <text evidence="7">Serine protease required during eye development.</text>
</comment>
<dbReference type="SUPFAM" id="SSF50494">
    <property type="entry name" value="Trypsin-like serine proteases"/>
    <property type="match status" value="1"/>
</dbReference>
<dbReference type="InterPro" id="IPR033116">
    <property type="entry name" value="TRYPSIN_SER"/>
</dbReference>
<evidence type="ECO:0000256" key="8">
    <source>
        <dbReference type="ARBA" id="ARBA00073729"/>
    </source>
</evidence>
<keyword evidence="12" id="KW-1185">Reference proteome</keyword>
<protein>
    <recommendedName>
        <fullName evidence="8">Serine protease 56</fullName>
    </recommendedName>
</protein>
<dbReference type="PROSITE" id="PS50240">
    <property type="entry name" value="TRYPSIN_DOM"/>
    <property type="match status" value="1"/>
</dbReference>
<keyword evidence="2" id="KW-0732">Signal</keyword>
<evidence type="ECO:0000256" key="4">
    <source>
        <dbReference type="ARBA" id="ARBA00022825"/>
    </source>
</evidence>
<dbReference type="PRINTS" id="PR00722">
    <property type="entry name" value="CHYMOTRYPSIN"/>
</dbReference>
<evidence type="ECO:0000256" key="7">
    <source>
        <dbReference type="ARBA" id="ARBA00060315"/>
    </source>
</evidence>
<dbReference type="Pfam" id="PF00089">
    <property type="entry name" value="Trypsin"/>
    <property type="match status" value="1"/>
</dbReference>
<evidence type="ECO:0000256" key="1">
    <source>
        <dbReference type="ARBA" id="ARBA00022670"/>
    </source>
</evidence>
<organism evidence="11 12">
    <name type="scientific">Grus americana</name>
    <name type="common">Whooping crane</name>
    <dbReference type="NCBI Taxonomy" id="9117"/>
    <lineage>
        <taxon>Eukaryota</taxon>
        <taxon>Metazoa</taxon>
        <taxon>Chordata</taxon>
        <taxon>Craniata</taxon>
        <taxon>Vertebrata</taxon>
        <taxon>Euteleostomi</taxon>
        <taxon>Archelosauria</taxon>
        <taxon>Archosauria</taxon>
        <taxon>Dinosauria</taxon>
        <taxon>Saurischia</taxon>
        <taxon>Theropoda</taxon>
        <taxon>Coelurosauria</taxon>
        <taxon>Aves</taxon>
        <taxon>Neognathae</taxon>
        <taxon>Neoaves</taxon>
        <taxon>Gruiformes</taxon>
        <taxon>Gruidae</taxon>
        <taxon>Grus</taxon>
    </lineage>
</organism>
<keyword evidence="5" id="KW-1015">Disulfide bond</keyword>
<dbReference type="GO" id="GO:0006508">
    <property type="term" value="P:proteolysis"/>
    <property type="evidence" value="ECO:0007669"/>
    <property type="project" value="UniProtKB-KW"/>
</dbReference>
<keyword evidence="4 9" id="KW-0720">Serine protease</keyword>
<keyword evidence="6" id="KW-0325">Glycoprotein</keyword>
<gene>
    <name evidence="11" type="primary">Prss56</name>
    <name evidence="11" type="ORF">GRUAME_R06864</name>
</gene>
<dbReference type="CDD" id="cd00190">
    <property type="entry name" value="Tryp_SPc"/>
    <property type="match status" value="1"/>
</dbReference>
<evidence type="ECO:0000259" key="10">
    <source>
        <dbReference type="PROSITE" id="PS50240"/>
    </source>
</evidence>